<evidence type="ECO:0000256" key="6">
    <source>
        <dbReference type="ARBA" id="ARBA00023204"/>
    </source>
</evidence>
<dbReference type="Proteomes" id="UP000280395">
    <property type="component" value="Unassembled WGS sequence"/>
</dbReference>
<reference evidence="9 10" key="1">
    <citation type="submission" date="2018-08" db="EMBL/GenBank/DDBJ databases">
        <title>Recombination of ecologically and evolutionarily significant loci maintains genetic cohesion in the Pseudomonas syringae species complex.</title>
        <authorList>
            <person name="Dillon M."/>
            <person name="Thakur S."/>
            <person name="Almeida R.N.D."/>
            <person name="Weir B.S."/>
            <person name="Guttman D.S."/>
        </authorList>
    </citation>
    <scope>NUCLEOTIDE SEQUENCE [LARGE SCALE GENOMIC DNA]</scope>
    <source>
        <strain evidence="9 10">ICMP 14479</strain>
    </source>
</reference>
<dbReference type="PANTHER" id="PTHR11361">
    <property type="entry name" value="DNA MISMATCH REPAIR PROTEIN MUTS FAMILY MEMBER"/>
    <property type="match status" value="1"/>
</dbReference>
<evidence type="ECO:0000313" key="9">
    <source>
        <dbReference type="EMBL" id="RMU59740.1"/>
    </source>
</evidence>
<dbReference type="SUPFAM" id="SSF48334">
    <property type="entry name" value="DNA repair protein MutS, domain III"/>
    <property type="match status" value="1"/>
</dbReference>
<proteinExistence type="inferred from homology"/>
<evidence type="ECO:0000256" key="2">
    <source>
        <dbReference type="ARBA" id="ARBA00022741"/>
    </source>
</evidence>
<evidence type="ECO:0000256" key="7">
    <source>
        <dbReference type="ARBA" id="ARBA00024647"/>
    </source>
</evidence>
<keyword evidence="2" id="KW-0547">Nucleotide-binding</keyword>
<evidence type="ECO:0000313" key="10">
    <source>
        <dbReference type="Proteomes" id="UP000280395"/>
    </source>
</evidence>
<dbReference type="GO" id="GO:0005829">
    <property type="term" value="C:cytosol"/>
    <property type="evidence" value="ECO:0007669"/>
    <property type="project" value="TreeGrafter"/>
</dbReference>
<dbReference type="GO" id="GO:0006298">
    <property type="term" value="P:mismatch repair"/>
    <property type="evidence" value="ECO:0007669"/>
    <property type="project" value="InterPro"/>
</dbReference>
<comment type="function">
    <text evidence="7">This protein is involved in the repair of mismatches in DNA. It is possible that it carries out the mismatch recognition step. This protein has a weak ATPase activity.</text>
</comment>
<keyword evidence="3" id="KW-0227">DNA damage</keyword>
<dbReference type="InterPro" id="IPR007696">
    <property type="entry name" value="DNA_mismatch_repair_MutS_core"/>
</dbReference>
<dbReference type="GO" id="GO:0140664">
    <property type="term" value="F:ATP-dependent DNA damage sensor activity"/>
    <property type="evidence" value="ECO:0007669"/>
    <property type="project" value="InterPro"/>
</dbReference>
<dbReference type="Gene3D" id="1.10.1420.10">
    <property type="match status" value="2"/>
</dbReference>
<protein>
    <recommendedName>
        <fullName evidence="8">DNA mismatch repair protein MutS core domain-containing protein</fullName>
    </recommendedName>
</protein>
<feature type="domain" description="DNA mismatch repair protein MutS core" evidence="8">
    <location>
        <begin position="1"/>
        <end position="147"/>
    </location>
</feature>
<dbReference type="PANTHER" id="PTHR11361:SF34">
    <property type="entry name" value="DNA MISMATCH REPAIR PROTEIN MSH1, MITOCHONDRIAL"/>
    <property type="match status" value="1"/>
</dbReference>
<comment type="caution">
    <text evidence="9">The sequence shown here is derived from an EMBL/GenBank/DDBJ whole genome shotgun (WGS) entry which is preliminary data.</text>
</comment>
<keyword evidence="5" id="KW-0238">DNA-binding</keyword>
<comment type="similarity">
    <text evidence="1">Belongs to the DNA mismatch repair MutS family.</text>
</comment>
<keyword evidence="6" id="KW-0234">DNA repair</keyword>
<dbReference type="EMBL" id="RBUA01000508">
    <property type="protein sequence ID" value="RMU59740.1"/>
    <property type="molecule type" value="Genomic_DNA"/>
</dbReference>
<evidence type="ECO:0000256" key="5">
    <source>
        <dbReference type="ARBA" id="ARBA00023125"/>
    </source>
</evidence>
<dbReference type="GO" id="GO:0005524">
    <property type="term" value="F:ATP binding"/>
    <property type="evidence" value="ECO:0007669"/>
    <property type="project" value="UniProtKB-KW"/>
</dbReference>
<dbReference type="Pfam" id="PF05192">
    <property type="entry name" value="MutS_III"/>
    <property type="match status" value="1"/>
</dbReference>
<dbReference type="InterPro" id="IPR045076">
    <property type="entry name" value="MutS"/>
</dbReference>
<feature type="non-terminal residue" evidence="9">
    <location>
        <position position="147"/>
    </location>
</feature>
<organism evidence="9 10">
    <name type="scientific">Pseudomonas syringae pv. avii</name>
    <dbReference type="NCBI Taxonomy" id="663959"/>
    <lineage>
        <taxon>Bacteria</taxon>
        <taxon>Pseudomonadati</taxon>
        <taxon>Pseudomonadota</taxon>
        <taxon>Gammaproteobacteria</taxon>
        <taxon>Pseudomonadales</taxon>
        <taxon>Pseudomonadaceae</taxon>
        <taxon>Pseudomonas</taxon>
        <taxon>Pseudomonas syringae</taxon>
    </lineage>
</organism>
<evidence type="ECO:0000259" key="8">
    <source>
        <dbReference type="Pfam" id="PF05192"/>
    </source>
</evidence>
<evidence type="ECO:0000256" key="4">
    <source>
        <dbReference type="ARBA" id="ARBA00022840"/>
    </source>
</evidence>
<sequence>ASRRNLELDTNLAGGRDNTLQSVVDRCQTAMGSRLLTRWLNRPLRDLTVLQARQSSITCLLDGYRFEKLQPQLKEIGDIERILARIGLRNARPRDLARLRDALSALPQLQVAMTELDTPHLQQLAVTAGTYPDLAALLEKAIIDNPP</sequence>
<keyword evidence="4" id="KW-0067">ATP-binding</keyword>
<name>A0A3M5VNC4_PSESX</name>
<feature type="non-terminal residue" evidence="9">
    <location>
        <position position="1"/>
    </location>
</feature>
<accession>A0A3M5VNC4</accession>
<dbReference type="AlphaFoldDB" id="A0A3M5VNC4"/>
<evidence type="ECO:0000256" key="1">
    <source>
        <dbReference type="ARBA" id="ARBA00006271"/>
    </source>
</evidence>
<gene>
    <name evidence="9" type="ORF">ALP29_04615</name>
</gene>
<dbReference type="InterPro" id="IPR036187">
    <property type="entry name" value="DNA_mismatch_repair_MutS_sf"/>
</dbReference>
<dbReference type="FunFam" id="1.10.1420.10:FF:000001">
    <property type="entry name" value="DNA mismatch repair protein MutS"/>
    <property type="match status" value="1"/>
</dbReference>
<dbReference type="GO" id="GO:0030983">
    <property type="term" value="F:mismatched DNA binding"/>
    <property type="evidence" value="ECO:0007669"/>
    <property type="project" value="InterPro"/>
</dbReference>
<evidence type="ECO:0000256" key="3">
    <source>
        <dbReference type="ARBA" id="ARBA00022763"/>
    </source>
</evidence>